<organism evidence="2 3">
    <name type="scientific">Flexivirga alba</name>
    <dbReference type="NCBI Taxonomy" id="702742"/>
    <lineage>
        <taxon>Bacteria</taxon>
        <taxon>Bacillati</taxon>
        <taxon>Actinomycetota</taxon>
        <taxon>Actinomycetes</taxon>
        <taxon>Micrococcales</taxon>
        <taxon>Dermacoccaceae</taxon>
        <taxon>Flexivirga</taxon>
    </lineage>
</organism>
<dbReference type="Proteomes" id="UP001596298">
    <property type="component" value="Unassembled WGS sequence"/>
</dbReference>
<protein>
    <submittedName>
        <fullName evidence="2">Uncharacterized protein</fullName>
    </submittedName>
</protein>
<evidence type="ECO:0000256" key="1">
    <source>
        <dbReference type="SAM" id="MobiDB-lite"/>
    </source>
</evidence>
<sequence length="200" mass="21550">MSRRATPGETYWALISTDGHETDSPWVTILGRRWGVTVDPEPHHEYGSVYTSRELATEWQANLPDGTAGKPLGIAQVDYLGGSYFKRHVDDLESPVGEQVTPTATDPRRDIPVAGSDHLLSGTTRGAEQGATMQNQKQAAAEARLCSLLDEGDENKSHSEPTTDQTTALGYVVDLIFPTEDRPNGLNVQARLAAGAPGVP</sequence>
<evidence type="ECO:0000313" key="3">
    <source>
        <dbReference type="Proteomes" id="UP001596298"/>
    </source>
</evidence>
<comment type="caution">
    <text evidence="2">The sequence shown here is derived from an EMBL/GenBank/DDBJ whole genome shotgun (WGS) entry which is preliminary data.</text>
</comment>
<feature type="compositionally biased region" description="Polar residues" evidence="1">
    <location>
        <begin position="121"/>
        <end position="138"/>
    </location>
</feature>
<name>A0ABW2AI06_9MICO</name>
<gene>
    <name evidence="2" type="ORF">ACFQDH_15165</name>
</gene>
<reference evidence="3" key="1">
    <citation type="journal article" date="2019" name="Int. J. Syst. Evol. Microbiol.">
        <title>The Global Catalogue of Microorganisms (GCM) 10K type strain sequencing project: providing services to taxonomists for standard genome sequencing and annotation.</title>
        <authorList>
            <consortium name="The Broad Institute Genomics Platform"/>
            <consortium name="The Broad Institute Genome Sequencing Center for Infectious Disease"/>
            <person name="Wu L."/>
            <person name="Ma J."/>
        </authorList>
    </citation>
    <scope>NUCLEOTIDE SEQUENCE [LARGE SCALE GENOMIC DNA]</scope>
    <source>
        <strain evidence="3">CCUG 58127</strain>
    </source>
</reference>
<keyword evidence="3" id="KW-1185">Reference proteome</keyword>
<accession>A0ABW2AI06</accession>
<evidence type="ECO:0000313" key="2">
    <source>
        <dbReference type="EMBL" id="MFC6706558.1"/>
    </source>
</evidence>
<dbReference type="EMBL" id="JBHSWH010000001">
    <property type="protein sequence ID" value="MFC6706558.1"/>
    <property type="molecule type" value="Genomic_DNA"/>
</dbReference>
<proteinExistence type="predicted"/>
<dbReference type="RefSeq" id="WP_382403222.1">
    <property type="nucleotide sequence ID" value="NZ_JBHSWH010000001.1"/>
</dbReference>
<feature type="region of interest" description="Disordered" evidence="1">
    <location>
        <begin position="96"/>
        <end position="138"/>
    </location>
</feature>